<feature type="domain" description="NACHT" evidence="2">
    <location>
        <begin position="297"/>
        <end position="442"/>
    </location>
</feature>
<proteinExistence type="predicted"/>
<dbReference type="PROSITE" id="PS50837">
    <property type="entry name" value="NACHT"/>
    <property type="match status" value="1"/>
</dbReference>
<accession>A0A3D8SBG1</accession>
<dbReference type="InterPro" id="IPR027417">
    <property type="entry name" value="P-loop_NTPase"/>
</dbReference>
<dbReference type="SUPFAM" id="SSF52540">
    <property type="entry name" value="P-loop containing nucleoside triphosphate hydrolases"/>
    <property type="match status" value="1"/>
</dbReference>
<keyword evidence="1" id="KW-0677">Repeat</keyword>
<reference evidence="3 4" key="1">
    <citation type="journal article" date="2018" name="IMA Fungus">
        <title>IMA Genome-F 9: Draft genome sequence of Annulohypoxylon stygium, Aspergillus mulundensis, Berkeleyomyces basicola (syn. Thielaviopsis basicola), Ceratocystis smalleyi, two Cercospora beticola strains, Coleophoma cylindrospora, Fusarium fracticaudum, Phialophora cf. hyalina, and Morchella septimelata.</title>
        <authorList>
            <person name="Wingfield B.D."/>
            <person name="Bills G.F."/>
            <person name="Dong Y."/>
            <person name="Huang W."/>
            <person name="Nel W.J."/>
            <person name="Swalarsk-Parry B.S."/>
            <person name="Vaghefi N."/>
            <person name="Wilken P.M."/>
            <person name="An Z."/>
            <person name="de Beer Z.W."/>
            <person name="De Vos L."/>
            <person name="Chen L."/>
            <person name="Duong T.A."/>
            <person name="Gao Y."/>
            <person name="Hammerbacher A."/>
            <person name="Kikkert J.R."/>
            <person name="Li Y."/>
            <person name="Li H."/>
            <person name="Li K."/>
            <person name="Li Q."/>
            <person name="Liu X."/>
            <person name="Ma X."/>
            <person name="Naidoo K."/>
            <person name="Pethybridge S.J."/>
            <person name="Sun J."/>
            <person name="Steenkamp E.T."/>
            <person name="van der Nest M.A."/>
            <person name="van Wyk S."/>
            <person name="Wingfield M.J."/>
            <person name="Xiong C."/>
            <person name="Yue Q."/>
            <person name="Zhang X."/>
        </authorList>
    </citation>
    <scope>NUCLEOTIDE SEQUENCE [LARGE SCALE GENOMIC DNA]</scope>
    <source>
        <strain evidence="3 4">BP5796</strain>
    </source>
</reference>
<name>A0A3D8SBG1_9HELO</name>
<dbReference type="PANTHER" id="PTHR10622">
    <property type="entry name" value="HET DOMAIN-CONTAINING PROTEIN"/>
    <property type="match status" value="1"/>
</dbReference>
<dbReference type="PANTHER" id="PTHR10622:SF13">
    <property type="entry name" value="NACHT DOMAIN-CONTAINING PROTEIN"/>
    <property type="match status" value="1"/>
</dbReference>
<keyword evidence="4" id="KW-1185">Reference proteome</keyword>
<evidence type="ECO:0000313" key="4">
    <source>
        <dbReference type="Proteomes" id="UP000256328"/>
    </source>
</evidence>
<evidence type="ECO:0000256" key="1">
    <source>
        <dbReference type="ARBA" id="ARBA00022737"/>
    </source>
</evidence>
<dbReference type="EMBL" id="PDLN01000006">
    <property type="protein sequence ID" value="RDW83444.1"/>
    <property type="molecule type" value="Genomic_DNA"/>
</dbReference>
<dbReference type="Pfam" id="PF24883">
    <property type="entry name" value="NPHP3_N"/>
    <property type="match status" value="1"/>
</dbReference>
<comment type="caution">
    <text evidence="3">The sequence shown here is derived from an EMBL/GenBank/DDBJ whole genome shotgun (WGS) entry which is preliminary data.</text>
</comment>
<dbReference type="AlphaFoldDB" id="A0A3D8SBG1"/>
<dbReference type="InterPro" id="IPR010730">
    <property type="entry name" value="HET"/>
</dbReference>
<protein>
    <submittedName>
        <fullName evidence="3">Vegetative incompatibility protein HET-E-1</fullName>
    </submittedName>
</protein>
<dbReference type="OrthoDB" id="538223at2759"/>
<organism evidence="3 4">
    <name type="scientific">Coleophoma crateriformis</name>
    <dbReference type="NCBI Taxonomy" id="565419"/>
    <lineage>
        <taxon>Eukaryota</taxon>
        <taxon>Fungi</taxon>
        <taxon>Dikarya</taxon>
        <taxon>Ascomycota</taxon>
        <taxon>Pezizomycotina</taxon>
        <taxon>Leotiomycetes</taxon>
        <taxon>Helotiales</taxon>
        <taxon>Dermateaceae</taxon>
        <taxon>Coleophoma</taxon>
    </lineage>
</organism>
<evidence type="ECO:0000313" key="3">
    <source>
        <dbReference type="EMBL" id="RDW83444.1"/>
    </source>
</evidence>
<evidence type="ECO:0000259" key="2">
    <source>
        <dbReference type="PROSITE" id="PS50837"/>
    </source>
</evidence>
<dbReference type="Pfam" id="PF06985">
    <property type="entry name" value="HET"/>
    <property type="match status" value="1"/>
</dbReference>
<sequence length="746" mass="85527">MRLLQHNNDGEFSLTKDFVSSEIPEYAILSHTWGPEAEEVTYRDLIDGTGKNKAGYEKIRLCGELARRDRLGYFWVDTCCINKANYAELQYALNSMFRWYRKATRCYVYLSDVLSPPLGINAESNAQAWDSEFWQSRWFTRGWTLQELLAPRSVEFFSREGLRLGNKNELKQHIQGITSIPTAALEGAPLSLFSVDERFSWMERRQTTLEVDRVYSMLGILDIKMPLLKDTEAATAFGRLREAIDKREKCVQDLRLTDPCHDKKRIEDTKGGLLEGSYRWIIDNSEFKQWRNNQISPLLWIKGDPGKGKTMLLCGIIKELSKMAFDEAFLSYFFCQATDSRINNATSILRGLIYMLVDQKPSLVSYIQKKYDHSGKELFEDTNAWFALSEIFTDILLDPVLDGTYLIIDGLDECVTGLSQLLDLIIQTSSVPFRVKWVVSSRNWPVIGERLMNASQNLSLELNAESVSAAVNIFIQHKVLDLAQRKKYNNKIQDAVLDHLSLNANGTFLWVALVCHDLEKIPRWAILTRIHDFPPGLDALYDRMMNQIRDSSYIDLCYRILALIAIVYRPVTLSELASLVNIHEDISDDIESLQEIIDFCGSFLAVRKDAIYFVHQSAKDYLFSKAVNEIFPSGKEGTHRDIFLRSLEVMPRTLRRDVYSLSAPGFSIDQFKQPDLDPLAAARYSCLYWIDHLVDSNTCDGEEAYRFLQAHLLHWLEALGWMGKVSEGIRAILSLEAYILVSSLLI</sequence>
<dbReference type="InterPro" id="IPR056884">
    <property type="entry name" value="NPHP3-like_N"/>
</dbReference>
<dbReference type="FunFam" id="3.40.50.300:FF:001638">
    <property type="entry name" value="NACHT and WD40 domain protein"/>
    <property type="match status" value="1"/>
</dbReference>
<dbReference type="Proteomes" id="UP000256328">
    <property type="component" value="Unassembled WGS sequence"/>
</dbReference>
<gene>
    <name evidence="3" type="ORF">BP5796_04935</name>
</gene>
<dbReference type="Pfam" id="PF22939">
    <property type="entry name" value="WHD_GPIID"/>
    <property type="match status" value="1"/>
</dbReference>
<dbReference type="InterPro" id="IPR007111">
    <property type="entry name" value="NACHT_NTPase"/>
</dbReference>
<dbReference type="InterPro" id="IPR054471">
    <property type="entry name" value="GPIID_WHD"/>
</dbReference>
<dbReference type="Gene3D" id="3.40.50.300">
    <property type="entry name" value="P-loop containing nucleotide triphosphate hydrolases"/>
    <property type="match status" value="1"/>
</dbReference>